<dbReference type="AlphaFoldDB" id="A0A8B6M164"/>
<comment type="caution">
    <text evidence="1">The sequence shown here is derived from an EMBL/GenBank/DDBJ whole genome shotgun (WGS) entry which is preliminary data.</text>
</comment>
<name>A0A8B6M164_METTU</name>
<dbReference type="EMBL" id="CABFMQ020000001">
    <property type="protein sequence ID" value="VTZ48474.1"/>
    <property type="molecule type" value="Genomic_DNA"/>
</dbReference>
<keyword evidence="2" id="KW-1185">Reference proteome</keyword>
<evidence type="ECO:0000313" key="1">
    <source>
        <dbReference type="EMBL" id="VTZ48474.1"/>
    </source>
</evidence>
<dbReference type="Proteomes" id="UP000485880">
    <property type="component" value="Unassembled WGS sequence"/>
</dbReference>
<proteinExistence type="predicted"/>
<evidence type="ECO:0000313" key="2">
    <source>
        <dbReference type="Proteomes" id="UP000485880"/>
    </source>
</evidence>
<sequence>MIVGASQYILFYIFYYCIFDTLPNTLFCVCLEHPRCFIARILGVRPSPTLHVFHLLSAKGAFRATPAIEMRKRPTRVLAGSVHSVMMAVTLYDSLERPC</sequence>
<accession>A0A8B6M164</accession>
<gene>
    <name evidence="1" type="ORF">MPC4_10429</name>
</gene>
<reference evidence="1 2" key="1">
    <citation type="submission" date="2019-05" db="EMBL/GenBank/DDBJ databases">
        <authorList>
            <person name="Farhan Ul Haque M."/>
        </authorList>
    </citation>
    <scope>NUCLEOTIDE SEQUENCE [LARGE SCALE GENOMIC DNA]</scope>
    <source>
        <strain evidence="1">2</strain>
    </source>
</reference>
<organism evidence="1 2">
    <name type="scientific">Methylocella tundrae</name>
    <dbReference type="NCBI Taxonomy" id="227605"/>
    <lineage>
        <taxon>Bacteria</taxon>
        <taxon>Pseudomonadati</taxon>
        <taxon>Pseudomonadota</taxon>
        <taxon>Alphaproteobacteria</taxon>
        <taxon>Hyphomicrobiales</taxon>
        <taxon>Beijerinckiaceae</taxon>
        <taxon>Methylocella</taxon>
    </lineage>
</organism>
<protein>
    <submittedName>
        <fullName evidence="1">Uncharacterized protein</fullName>
    </submittedName>
</protein>